<feature type="transmembrane region" description="Helical" evidence="1">
    <location>
        <begin position="60"/>
        <end position="78"/>
    </location>
</feature>
<feature type="transmembrane region" description="Helical" evidence="1">
    <location>
        <begin position="170"/>
        <end position="186"/>
    </location>
</feature>
<dbReference type="InterPro" id="IPR007404">
    <property type="entry name" value="YdjM-like"/>
</dbReference>
<reference evidence="2 3" key="1">
    <citation type="journal article" date="1979" name="Int. J. Syst. Evol. Microbiol.">
        <title>Bacillus globisporus subsp. marinus subsp. nov.</title>
        <authorList>
            <person name="Liu H."/>
        </authorList>
    </citation>
    <scope>NUCLEOTIDE SEQUENCE [LARGE SCALE GENOMIC DNA]</scope>
    <source>
        <strain evidence="2 3">DSM 1297</strain>
    </source>
</reference>
<protein>
    <submittedName>
        <fullName evidence="2">Metal-dependent hydrolase</fullName>
    </submittedName>
</protein>
<organism evidence="2 3">
    <name type="scientific">Jeotgalibacillus marinus</name>
    <dbReference type="NCBI Taxonomy" id="86667"/>
    <lineage>
        <taxon>Bacteria</taxon>
        <taxon>Bacillati</taxon>
        <taxon>Bacillota</taxon>
        <taxon>Bacilli</taxon>
        <taxon>Bacillales</taxon>
        <taxon>Caryophanaceae</taxon>
        <taxon>Jeotgalibacillus</taxon>
    </lineage>
</organism>
<gene>
    <name evidence="2" type="ORF">AB1471_14470</name>
</gene>
<dbReference type="RefSeq" id="WP_367780483.1">
    <property type="nucleotide sequence ID" value="NZ_JBFMIA010000020.1"/>
</dbReference>
<accession>A0ABV3Q6N6</accession>
<comment type="caution">
    <text evidence="2">The sequence shown here is derived from an EMBL/GenBank/DDBJ whole genome shotgun (WGS) entry which is preliminary data.</text>
</comment>
<dbReference type="Proteomes" id="UP001556040">
    <property type="component" value="Unassembled WGS sequence"/>
</dbReference>
<keyword evidence="1" id="KW-0472">Membrane</keyword>
<sequence>MKGTSHAIVGATAGLSVAVWQDTAPAATGLLILLGGFSALAPDLDTNGKLSNRMSLHRKWLWFALASIGVLLGTFSLITLDGIIRIIGTGIALTMIIVPRFIINQRFMVLLSGLTITGLGWFWGETWIFLFGLFTIAATFLPHRGPTHSIIGLLFFSGIAYFLEQSMSINGILLACIAGYLSHLILDMKCLPFNKKGVKWFQPVFNREF</sequence>
<feature type="transmembrane region" description="Helical" evidence="1">
    <location>
        <begin position="147"/>
        <end position="163"/>
    </location>
</feature>
<name>A0ABV3Q6N6_9BACL</name>
<evidence type="ECO:0000313" key="2">
    <source>
        <dbReference type="EMBL" id="MEW9502994.1"/>
    </source>
</evidence>
<feature type="transmembrane region" description="Helical" evidence="1">
    <location>
        <begin position="84"/>
        <end position="103"/>
    </location>
</feature>
<dbReference type="EMBL" id="JBFMIA010000020">
    <property type="protein sequence ID" value="MEW9502994.1"/>
    <property type="molecule type" value="Genomic_DNA"/>
</dbReference>
<keyword evidence="3" id="KW-1185">Reference proteome</keyword>
<proteinExistence type="predicted"/>
<evidence type="ECO:0000313" key="3">
    <source>
        <dbReference type="Proteomes" id="UP001556040"/>
    </source>
</evidence>
<dbReference type="Pfam" id="PF04307">
    <property type="entry name" value="YdjM"/>
    <property type="match status" value="1"/>
</dbReference>
<keyword evidence="1" id="KW-0812">Transmembrane</keyword>
<evidence type="ECO:0000256" key="1">
    <source>
        <dbReference type="SAM" id="Phobius"/>
    </source>
</evidence>
<feature type="transmembrane region" description="Helical" evidence="1">
    <location>
        <begin position="110"/>
        <end position="141"/>
    </location>
</feature>
<feature type="transmembrane region" description="Helical" evidence="1">
    <location>
        <begin position="23"/>
        <end position="40"/>
    </location>
</feature>
<dbReference type="GO" id="GO:0016787">
    <property type="term" value="F:hydrolase activity"/>
    <property type="evidence" value="ECO:0007669"/>
    <property type="project" value="UniProtKB-KW"/>
</dbReference>
<keyword evidence="1" id="KW-1133">Transmembrane helix</keyword>
<keyword evidence="2" id="KW-0378">Hydrolase</keyword>